<dbReference type="Pfam" id="PF00270">
    <property type="entry name" value="DEAD"/>
    <property type="match status" value="1"/>
</dbReference>
<dbReference type="InterPro" id="IPR044876">
    <property type="entry name" value="HRDC_dom_sf"/>
</dbReference>
<dbReference type="InterPro" id="IPR001763">
    <property type="entry name" value="Rhodanese-like_dom"/>
</dbReference>
<dbReference type="Gene3D" id="1.10.10.10">
    <property type="entry name" value="Winged helix-like DNA-binding domain superfamily/Winged helix DNA-binding domain"/>
    <property type="match status" value="1"/>
</dbReference>
<keyword evidence="2" id="KW-0547">Nucleotide-binding</keyword>
<dbReference type="InterPro" id="IPR027417">
    <property type="entry name" value="P-loop_NTPase"/>
</dbReference>
<dbReference type="Proteomes" id="UP001054889">
    <property type="component" value="Unassembled WGS sequence"/>
</dbReference>
<evidence type="ECO:0000256" key="2">
    <source>
        <dbReference type="ARBA" id="ARBA00022741"/>
    </source>
</evidence>
<dbReference type="SMART" id="SM00956">
    <property type="entry name" value="RQC"/>
    <property type="match status" value="1"/>
</dbReference>
<evidence type="ECO:0000313" key="11">
    <source>
        <dbReference type="Proteomes" id="UP001054889"/>
    </source>
</evidence>
<feature type="domain" description="Helicase C-terminal" evidence="9">
    <location>
        <begin position="446"/>
        <end position="608"/>
    </location>
</feature>
<evidence type="ECO:0000256" key="3">
    <source>
        <dbReference type="ARBA" id="ARBA00022840"/>
    </source>
</evidence>
<dbReference type="AlphaFoldDB" id="A0AAV5BUU6"/>
<dbReference type="PROSITE" id="PS50967">
    <property type="entry name" value="HRDC"/>
    <property type="match status" value="1"/>
</dbReference>
<evidence type="ECO:0000259" key="9">
    <source>
        <dbReference type="PROSITE" id="PS51194"/>
    </source>
</evidence>
<comment type="catalytic activity">
    <reaction evidence="4">
        <text>Couples ATP hydrolysis with the unwinding of duplex DNA by translocating in the 3'-5' direction.</text>
        <dbReference type="EC" id="5.6.2.4"/>
    </reaction>
</comment>
<dbReference type="EC" id="5.6.2.4" evidence="5"/>
<dbReference type="InterPro" id="IPR018982">
    <property type="entry name" value="RQC_domain"/>
</dbReference>
<dbReference type="SUPFAM" id="SSF52540">
    <property type="entry name" value="P-loop containing nucleoside triphosphate hydrolases"/>
    <property type="match status" value="2"/>
</dbReference>
<dbReference type="InterPro" id="IPR036388">
    <property type="entry name" value="WH-like_DNA-bd_sf"/>
</dbReference>
<protein>
    <recommendedName>
        <fullName evidence="5">DNA 3'-5' helicase</fullName>
        <ecNumber evidence="5">5.6.2.4</ecNumber>
    </recommendedName>
</protein>
<dbReference type="InterPro" id="IPR014001">
    <property type="entry name" value="Helicase_ATP-bd"/>
</dbReference>
<evidence type="ECO:0000256" key="5">
    <source>
        <dbReference type="ARBA" id="ARBA00034808"/>
    </source>
</evidence>
<comment type="caution">
    <text evidence="10">The sequence shown here is derived from an EMBL/GenBank/DDBJ whole genome shotgun (WGS) entry which is preliminary data.</text>
</comment>
<dbReference type="Gene3D" id="3.40.50.300">
    <property type="entry name" value="P-loop containing nucleotide triphosphate hydrolases"/>
    <property type="match status" value="2"/>
</dbReference>
<dbReference type="GO" id="GO:0005737">
    <property type="term" value="C:cytoplasm"/>
    <property type="evidence" value="ECO:0007669"/>
    <property type="project" value="TreeGrafter"/>
</dbReference>
<dbReference type="SUPFAM" id="SSF47819">
    <property type="entry name" value="HRDC-like"/>
    <property type="match status" value="1"/>
</dbReference>
<dbReference type="GO" id="GO:0000724">
    <property type="term" value="P:double-strand break repair via homologous recombination"/>
    <property type="evidence" value="ECO:0007669"/>
    <property type="project" value="TreeGrafter"/>
</dbReference>
<feature type="domain" description="Rhodanese" evidence="7">
    <location>
        <begin position="461"/>
        <end position="503"/>
    </location>
</feature>
<feature type="domain" description="HRDC" evidence="8">
    <location>
        <begin position="730"/>
        <end position="812"/>
    </location>
</feature>
<dbReference type="Pfam" id="PF00570">
    <property type="entry name" value="HRDC"/>
    <property type="match status" value="1"/>
</dbReference>
<dbReference type="InterPro" id="IPR010997">
    <property type="entry name" value="HRDC-like_sf"/>
</dbReference>
<dbReference type="CDD" id="cd18794">
    <property type="entry name" value="SF2_C_RecQ"/>
    <property type="match status" value="1"/>
</dbReference>
<dbReference type="GO" id="GO:0005634">
    <property type="term" value="C:nucleus"/>
    <property type="evidence" value="ECO:0007669"/>
    <property type="project" value="TreeGrafter"/>
</dbReference>
<dbReference type="InterPro" id="IPR002121">
    <property type="entry name" value="HRDC_dom"/>
</dbReference>
<evidence type="ECO:0000313" key="10">
    <source>
        <dbReference type="EMBL" id="GJM90164.1"/>
    </source>
</evidence>
<comment type="similarity">
    <text evidence="1">Belongs to the helicase family. RecQ subfamily.</text>
</comment>
<dbReference type="SMART" id="SM00341">
    <property type="entry name" value="HRDC"/>
    <property type="match status" value="1"/>
</dbReference>
<dbReference type="GO" id="GO:0005694">
    <property type="term" value="C:chromosome"/>
    <property type="evidence" value="ECO:0007669"/>
    <property type="project" value="TreeGrafter"/>
</dbReference>
<reference evidence="10" key="2">
    <citation type="submission" date="2021-12" db="EMBL/GenBank/DDBJ databases">
        <title>Resequencing data analysis of finger millet.</title>
        <authorList>
            <person name="Hatakeyama M."/>
            <person name="Aluri S."/>
            <person name="Balachadran M.T."/>
            <person name="Sivarajan S.R."/>
            <person name="Poveda L."/>
            <person name="Shimizu-Inatsugi R."/>
            <person name="Schlapbach R."/>
            <person name="Sreeman S.M."/>
            <person name="Shimizu K.K."/>
        </authorList>
    </citation>
    <scope>NUCLEOTIDE SEQUENCE</scope>
</reference>
<evidence type="ECO:0000259" key="7">
    <source>
        <dbReference type="PROSITE" id="PS50206"/>
    </source>
</evidence>
<dbReference type="GO" id="GO:0005524">
    <property type="term" value="F:ATP binding"/>
    <property type="evidence" value="ECO:0007669"/>
    <property type="project" value="UniProtKB-KW"/>
</dbReference>
<feature type="compositionally biased region" description="Polar residues" evidence="6">
    <location>
        <begin position="832"/>
        <end position="841"/>
    </location>
</feature>
<name>A0AAV5BUU6_ELECO</name>
<dbReference type="PROSITE" id="PS51194">
    <property type="entry name" value="HELICASE_CTER"/>
    <property type="match status" value="1"/>
</dbReference>
<evidence type="ECO:0000259" key="8">
    <source>
        <dbReference type="PROSITE" id="PS50967"/>
    </source>
</evidence>
<keyword evidence="11" id="KW-1185">Reference proteome</keyword>
<dbReference type="InterPro" id="IPR001650">
    <property type="entry name" value="Helicase_C-like"/>
</dbReference>
<dbReference type="GO" id="GO:0009378">
    <property type="term" value="F:four-way junction helicase activity"/>
    <property type="evidence" value="ECO:0007669"/>
    <property type="project" value="TreeGrafter"/>
</dbReference>
<dbReference type="PANTHER" id="PTHR13710">
    <property type="entry name" value="DNA HELICASE RECQ FAMILY MEMBER"/>
    <property type="match status" value="1"/>
</dbReference>
<dbReference type="InterPro" id="IPR011545">
    <property type="entry name" value="DEAD/DEAH_box_helicase_dom"/>
</dbReference>
<evidence type="ECO:0000256" key="1">
    <source>
        <dbReference type="ARBA" id="ARBA00005446"/>
    </source>
</evidence>
<dbReference type="SMART" id="SM00487">
    <property type="entry name" value="DEXDc"/>
    <property type="match status" value="1"/>
</dbReference>
<sequence length="933" mass="105364">MQGSNNPISGLSCSDKAPRVNWTHHVNAIQSSSRKDDFLGTSFLFSLPTQRPNPEANCEGMLSLRSSACRLQTSERLQVPWIEKAWHSLCNTQVACKSYLSPGNRMLSQENLHQSTEKGCLESNGNHQPAGVNSCTQNYQNNNLIRADITKATNQHTFTRGSAEMHQTAPITNNMCTDDKLDAMDDDDDILALAFCPQAMDHLREMKDKLIEVSNELLDGDDKLSPQYSEELRQKRVHLKKQIHLLMEHMASSTQDEERQRSHSMASTTAIYGYHPPMIPHSTLVINNDRVQSQTKNKSKFGNRSFRPNQREIINATMSGNDVFVLMPTGGGKSLTYQLPALISEGITLVVCPLVSLIQDQIMHLSQANIPATYLSANMEWSQQQEILRDLVWGHDFRPDYKVPLSENIFMLKSIKNDFLMLLWQSFNRPNLRYFLRPKTKKCLEDIDCFIRTNHFKECGIIYCLSKMDCEKVADKLRECGHKVAHYHGSLDHAERAHVQKQWSKDKINIICATVAFGMGINKPDVRFVIHHSLPKSIEGYHQVSYCENDVDCRRLLQLIHFGEMFDPLLCAKTCDNCLKELSWVERDVTDFARQLVELVTMTRQSSSSCHILEVFRGSLSQNVKKQGHHNLTLHGAGRHLAKGEAARIMRYLVTEGILVEDVKKSDNTYGSVSSVLKVNHQKVNDLRSGKQRIALKFPTPENAPKMGKLDESSFPKISRSVQQQSEVDENLASMLLDALVFLRDRIMDDCGEGVQAYHIFKTDTLREMSMRVPRTKEELLEINGVGKAKVKKYGDRVLATIEDFLSKHPNPRRNSSGSNEHTEVAKKRRGCTTTTASSNGDDFEDRTVQSKKRAAKTRSTPKQAVSDAASMVHDRCLDTDLDGFEALDDEVCIVQKPVASGRVLPKWKPAKAKLAKGSVPASNLFQEFGYVK</sequence>
<organism evidence="10 11">
    <name type="scientific">Eleusine coracana subsp. coracana</name>
    <dbReference type="NCBI Taxonomy" id="191504"/>
    <lineage>
        <taxon>Eukaryota</taxon>
        <taxon>Viridiplantae</taxon>
        <taxon>Streptophyta</taxon>
        <taxon>Embryophyta</taxon>
        <taxon>Tracheophyta</taxon>
        <taxon>Spermatophyta</taxon>
        <taxon>Magnoliopsida</taxon>
        <taxon>Liliopsida</taxon>
        <taxon>Poales</taxon>
        <taxon>Poaceae</taxon>
        <taxon>PACMAD clade</taxon>
        <taxon>Chloridoideae</taxon>
        <taxon>Cynodonteae</taxon>
        <taxon>Eleusininae</taxon>
        <taxon>Eleusine</taxon>
    </lineage>
</organism>
<evidence type="ECO:0000256" key="4">
    <source>
        <dbReference type="ARBA" id="ARBA00034617"/>
    </source>
</evidence>
<dbReference type="GO" id="GO:0003676">
    <property type="term" value="F:nucleic acid binding"/>
    <property type="evidence" value="ECO:0007669"/>
    <property type="project" value="InterPro"/>
</dbReference>
<dbReference type="GO" id="GO:0043138">
    <property type="term" value="F:3'-5' DNA helicase activity"/>
    <property type="evidence" value="ECO:0007669"/>
    <property type="project" value="UniProtKB-EC"/>
</dbReference>
<dbReference type="PROSITE" id="PS50206">
    <property type="entry name" value="RHODANESE_3"/>
    <property type="match status" value="1"/>
</dbReference>
<dbReference type="Pfam" id="PF09382">
    <property type="entry name" value="RQC"/>
    <property type="match status" value="1"/>
</dbReference>
<dbReference type="Pfam" id="PF00271">
    <property type="entry name" value="Helicase_C"/>
    <property type="match status" value="1"/>
</dbReference>
<keyword evidence="3" id="KW-0067">ATP-binding</keyword>
<dbReference type="GO" id="GO:0006260">
    <property type="term" value="P:DNA replication"/>
    <property type="evidence" value="ECO:0007669"/>
    <property type="project" value="InterPro"/>
</dbReference>
<gene>
    <name evidence="10" type="primary">ga06420</name>
    <name evidence="10" type="ORF">PR202_ga06420</name>
</gene>
<dbReference type="PANTHER" id="PTHR13710:SF156">
    <property type="entry name" value="ATP-DEPENDENT DNA HELICASE Q-LIKE 4B"/>
    <property type="match status" value="1"/>
</dbReference>
<dbReference type="SMART" id="SM00490">
    <property type="entry name" value="HELICc"/>
    <property type="match status" value="1"/>
</dbReference>
<accession>A0AAV5BUU6</accession>
<reference evidence="10" key="1">
    <citation type="journal article" date="2018" name="DNA Res.">
        <title>Multiple hybrid de novo genome assembly of finger millet, an orphan allotetraploid crop.</title>
        <authorList>
            <person name="Hatakeyama M."/>
            <person name="Aluri S."/>
            <person name="Balachadran M.T."/>
            <person name="Sivarajan S.R."/>
            <person name="Patrignani A."/>
            <person name="Gruter S."/>
            <person name="Poveda L."/>
            <person name="Shimizu-Inatsugi R."/>
            <person name="Baeten J."/>
            <person name="Francoijs K.J."/>
            <person name="Nataraja K.N."/>
            <person name="Reddy Y.A.N."/>
            <person name="Phadnis S."/>
            <person name="Ravikumar R.L."/>
            <person name="Schlapbach R."/>
            <person name="Sreeman S.M."/>
            <person name="Shimizu K.K."/>
        </authorList>
    </citation>
    <scope>NUCLEOTIDE SEQUENCE</scope>
</reference>
<proteinExistence type="inferred from homology"/>
<dbReference type="Gene3D" id="1.10.150.80">
    <property type="entry name" value="HRDC domain"/>
    <property type="match status" value="1"/>
</dbReference>
<evidence type="ECO:0000256" key="6">
    <source>
        <dbReference type="SAM" id="MobiDB-lite"/>
    </source>
</evidence>
<dbReference type="EMBL" id="BQKI01000003">
    <property type="protein sequence ID" value="GJM90164.1"/>
    <property type="molecule type" value="Genomic_DNA"/>
</dbReference>
<feature type="region of interest" description="Disordered" evidence="6">
    <location>
        <begin position="805"/>
        <end position="871"/>
    </location>
</feature>